<dbReference type="VEuPathDB" id="TrichDB:TVAGG3_0045240"/>
<evidence type="ECO:0000313" key="2">
    <source>
        <dbReference type="EMBL" id="EAX91417.1"/>
    </source>
</evidence>
<evidence type="ECO:0000256" key="1">
    <source>
        <dbReference type="SAM" id="MobiDB-lite"/>
    </source>
</evidence>
<proteinExistence type="predicted"/>
<name>A2FUL0_TRIV3</name>
<dbReference type="Proteomes" id="UP000001542">
    <property type="component" value="Unassembled WGS sequence"/>
</dbReference>
<feature type="region of interest" description="Disordered" evidence="1">
    <location>
        <begin position="188"/>
        <end position="208"/>
    </location>
</feature>
<protein>
    <submittedName>
        <fullName evidence="2">Uncharacterized protein</fullName>
    </submittedName>
</protein>
<dbReference type="AlphaFoldDB" id="A2FUL0"/>
<evidence type="ECO:0000313" key="3">
    <source>
        <dbReference type="Proteomes" id="UP000001542"/>
    </source>
</evidence>
<dbReference type="VEuPathDB" id="TrichDB:TVAG_313040"/>
<dbReference type="KEGG" id="tva:4749110"/>
<dbReference type="EMBL" id="DS114037">
    <property type="protein sequence ID" value="EAX91417.1"/>
    <property type="molecule type" value="Genomic_DNA"/>
</dbReference>
<reference evidence="2" key="1">
    <citation type="submission" date="2006-10" db="EMBL/GenBank/DDBJ databases">
        <authorList>
            <person name="Amadeo P."/>
            <person name="Zhao Q."/>
            <person name="Wortman J."/>
            <person name="Fraser-Liggett C."/>
            <person name="Carlton J."/>
        </authorList>
    </citation>
    <scope>NUCLEOTIDE SEQUENCE</scope>
    <source>
        <strain evidence="2">G3</strain>
    </source>
</reference>
<organism evidence="2 3">
    <name type="scientific">Trichomonas vaginalis (strain ATCC PRA-98 / G3)</name>
    <dbReference type="NCBI Taxonomy" id="412133"/>
    <lineage>
        <taxon>Eukaryota</taxon>
        <taxon>Metamonada</taxon>
        <taxon>Parabasalia</taxon>
        <taxon>Trichomonadida</taxon>
        <taxon>Trichomonadidae</taxon>
        <taxon>Trichomonas</taxon>
    </lineage>
</organism>
<dbReference type="SMR" id="A2FUL0"/>
<accession>A2FUL0</accession>
<keyword evidence="3" id="KW-1185">Reference proteome</keyword>
<gene>
    <name evidence="2" type="ORF">TVAG_313040</name>
</gene>
<reference evidence="2" key="2">
    <citation type="journal article" date="2007" name="Science">
        <title>Draft genome sequence of the sexually transmitted pathogen Trichomonas vaginalis.</title>
        <authorList>
            <person name="Carlton J.M."/>
            <person name="Hirt R.P."/>
            <person name="Silva J.C."/>
            <person name="Delcher A.L."/>
            <person name="Schatz M."/>
            <person name="Zhao Q."/>
            <person name="Wortman J.R."/>
            <person name="Bidwell S.L."/>
            <person name="Alsmark U.C.M."/>
            <person name="Besteiro S."/>
            <person name="Sicheritz-Ponten T."/>
            <person name="Noel C.J."/>
            <person name="Dacks J.B."/>
            <person name="Foster P.G."/>
            <person name="Simillion C."/>
            <person name="Van de Peer Y."/>
            <person name="Miranda-Saavedra D."/>
            <person name="Barton G.J."/>
            <person name="Westrop G.D."/>
            <person name="Mueller S."/>
            <person name="Dessi D."/>
            <person name="Fiori P.L."/>
            <person name="Ren Q."/>
            <person name="Paulsen I."/>
            <person name="Zhang H."/>
            <person name="Bastida-Corcuera F.D."/>
            <person name="Simoes-Barbosa A."/>
            <person name="Brown M.T."/>
            <person name="Hayes R.D."/>
            <person name="Mukherjee M."/>
            <person name="Okumura C.Y."/>
            <person name="Schneider R."/>
            <person name="Smith A.J."/>
            <person name="Vanacova S."/>
            <person name="Villalvazo M."/>
            <person name="Haas B.J."/>
            <person name="Pertea M."/>
            <person name="Feldblyum T.V."/>
            <person name="Utterback T.R."/>
            <person name="Shu C.L."/>
            <person name="Osoegawa K."/>
            <person name="de Jong P.J."/>
            <person name="Hrdy I."/>
            <person name="Horvathova L."/>
            <person name="Zubacova Z."/>
            <person name="Dolezal P."/>
            <person name="Malik S.B."/>
            <person name="Logsdon J.M. Jr."/>
            <person name="Henze K."/>
            <person name="Gupta A."/>
            <person name="Wang C.C."/>
            <person name="Dunne R.L."/>
            <person name="Upcroft J.A."/>
            <person name="Upcroft P."/>
            <person name="White O."/>
            <person name="Salzberg S.L."/>
            <person name="Tang P."/>
            <person name="Chiu C.-H."/>
            <person name="Lee Y.-S."/>
            <person name="Embley T.M."/>
            <person name="Coombs G.H."/>
            <person name="Mottram J.C."/>
            <person name="Tachezy J."/>
            <person name="Fraser-Liggett C.M."/>
            <person name="Johnson P.J."/>
        </authorList>
    </citation>
    <scope>NUCLEOTIDE SEQUENCE [LARGE SCALE GENOMIC DNA]</scope>
    <source>
        <strain evidence="2">G3</strain>
    </source>
</reference>
<sequence length="273" mass="30076">MFGKPKAYDPTKLEIQFRVMNAELITAKKKQQQIVDVNQRGIKNDVFSKNKQGIYDKAYKISDAKAYMNSCDMILDAIKNIKENKNEAVASRSGPSPSTEDSFRIICCSANILKLDSFKKFVTAVSKEMFDKKVAPDLLDVKKCDDRVITGLSGGSHDDGEIKAVIREAAEAFSTVDAAEKVLGFRLSDDAPEPAPTPKQAPKPTNNYAPQTNFHTADISLQYPSAPNGTGQLTTSLPEQVCQHPNLFVCEDLEPVDRSMWDAILAEVKEAIA</sequence>
<dbReference type="RefSeq" id="XP_001304347.1">
    <property type="nucleotide sequence ID" value="XM_001304346.1"/>
</dbReference>
<dbReference type="InParanoid" id="A2FUL0"/>